<feature type="non-terminal residue" evidence="2">
    <location>
        <position position="125"/>
    </location>
</feature>
<comment type="caution">
    <text evidence="2">The sequence shown here is derived from an EMBL/GenBank/DDBJ whole genome shotgun (WGS) entry which is preliminary data.</text>
</comment>
<evidence type="ECO:0000313" key="3">
    <source>
        <dbReference type="Proteomes" id="UP001189429"/>
    </source>
</evidence>
<sequence>RLSASQRGQGRVTGDGHLRGRRARALPPGGGAEPPAVGRAARDAGGAWYPRLRLRAAAGARGDPEYRAAEEGCDPLPGAGQRSRLQVPEGPARASPALVPVLGGLAVSRPAHGLPGAAAPQRDRR</sequence>
<feature type="region of interest" description="Disordered" evidence="1">
    <location>
        <begin position="61"/>
        <end position="92"/>
    </location>
</feature>
<organism evidence="2 3">
    <name type="scientific">Prorocentrum cordatum</name>
    <dbReference type="NCBI Taxonomy" id="2364126"/>
    <lineage>
        <taxon>Eukaryota</taxon>
        <taxon>Sar</taxon>
        <taxon>Alveolata</taxon>
        <taxon>Dinophyceae</taxon>
        <taxon>Prorocentrales</taxon>
        <taxon>Prorocentraceae</taxon>
        <taxon>Prorocentrum</taxon>
    </lineage>
</organism>
<gene>
    <name evidence="2" type="ORF">PCOR1329_LOCUS54370</name>
</gene>
<protein>
    <submittedName>
        <fullName evidence="2">Uncharacterized protein</fullName>
    </submittedName>
</protein>
<proteinExistence type="predicted"/>
<accession>A0ABN9V3Q6</accession>
<keyword evidence="3" id="KW-1185">Reference proteome</keyword>
<evidence type="ECO:0000313" key="2">
    <source>
        <dbReference type="EMBL" id="CAK0867434.1"/>
    </source>
</evidence>
<feature type="non-terminal residue" evidence="2">
    <location>
        <position position="1"/>
    </location>
</feature>
<name>A0ABN9V3Q6_9DINO</name>
<reference evidence="2" key="1">
    <citation type="submission" date="2023-10" db="EMBL/GenBank/DDBJ databases">
        <authorList>
            <person name="Chen Y."/>
            <person name="Shah S."/>
            <person name="Dougan E. K."/>
            <person name="Thang M."/>
            <person name="Chan C."/>
        </authorList>
    </citation>
    <scope>NUCLEOTIDE SEQUENCE [LARGE SCALE GENOMIC DNA]</scope>
</reference>
<feature type="region of interest" description="Disordered" evidence="1">
    <location>
        <begin position="1"/>
        <end position="40"/>
    </location>
</feature>
<dbReference type="Proteomes" id="UP001189429">
    <property type="component" value="Unassembled WGS sequence"/>
</dbReference>
<dbReference type="EMBL" id="CAUYUJ010016642">
    <property type="protein sequence ID" value="CAK0867434.1"/>
    <property type="molecule type" value="Genomic_DNA"/>
</dbReference>
<evidence type="ECO:0000256" key="1">
    <source>
        <dbReference type="SAM" id="MobiDB-lite"/>
    </source>
</evidence>